<evidence type="ECO:0000256" key="3">
    <source>
        <dbReference type="ARBA" id="ARBA00022723"/>
    </source>
</evidence>
<sequence length="270" mass="31770">KRFRVRSPQHIVEELEILNDLGVNDISVIDDIFNLYPERVIDIFNRIIQKNLKMRFYYPNGLRGDRMTHEAIDSMVEGGSIMFSYALESGSRRIQKLVKKELRFEPFYDAVDYTIKKGVMVDMFLMVGFPTETEEEALKTIDFLMQWDEICFPYLNVLNAFPGTEIYDKMIAEGASEEEIKEAFGSGYSKSGHEVVESVKFDFLKNYFLRRDRLKKAITIQRKFLREDELLYKYKTYLPGNLDRFQTLDELVEGVAMDTEKPKRVWIPEP</sequence>
<evidence type="ECO:0000256" key="5">
    <source>
        <dbReference type="ARBA" id="ARBA00023014"/>
    </source>
</evidence>
<dbReference type="EMBL" id="UINC01167913">
    <property type="protein sequence ID" value="SVD70673.1"/>
    <property type="molecule type" value="Genomic_DNA"/>
</dbReference>
<dbReference type="InterPro" id="IPR051198">
    <property type="entry name" value="BchE-like"/>
</dbReference>
<dbReference type="InterPro" id="IPR007197">
    <property type="entry name" value="rSAM"/>
</dbReference>
<evidence type="ECO:0000256" key="1">
    <source>
        <dbReference type="ARBA" id="ARBA00001966"/>
    </source>
</evidence>
<evidence type="ECO:0000259" key="6">
    <source>
        <dbReference type="PROSITE" id="PS51918"/>
    </source>
</evidence>
<evidence type="ECO:0000256" key="2">
    <source>
        <dbReference type="ARBA" id="ARBA00022691"/>
    </source>
</evidence>
<dbReference type="PANTHER" id="PTHR43409:SF7">
    <property type="entry name" value="BLL1977 PROTEIN"/>
    <property type="match status" value="1"/>
</dbReference>
<dbReference type="SMART" id="SM00729">
    <property type="entry name" value="Elp3"/>
    <property type="match status" value="1"/>
</dbReference>
<feature type="non-terminal residue" evidence="7">
    <location>
        <position position="1"/>
    </location>
</feature>
<keyword evidence="5" id="KW-0411">Iron-sulfur</keyword>
<dbReference type="SUPFAM" id="SSF102114">
    <property type="entry name" value="Radical SAM enzymes"/>
    <property type="match status" value="1"/>
</dbReference>
<keyword evidence="3" id="KW-0479">Metal-binding</keyword>
<keyword evidence="4" id="KW-0408">Iron</keyword>
<keyword evidence="2" id="KW-0949">S-adenosyl-L-methionine</keyword>
<gene>
    <name evidence="7" type="ORF">METZ01_LOCUS423527</name>
</gene>
<dbReference type="PANTHER" id="PTHR43409">
    <property type="entry name" value="ANAEROBIC MAGNESIUM-PROTOPORPHYRIN IX MONOMETHYL ESTER CYCLASE-RELATED"/>
    <property type="match status" value="1"/>
</dbReference>
<dbReference type="GO" id="GO:0046872">
    <property type="term" value="F:metal ion binding"/>
    <property type="evidence" value="ECO:0007669"/>
    <property type="project" value="UniProtKB-KW"/>
</dbReference>
<dbReference type="GO" id="GO:0051536">
    <property type="term" value="F:iron-sulfur cluster binding"/>
    <property type="evidence" value="ECO:0007669"/>
    <property type="project" value="UniProtKB-KW"/>
</dbReference>
<dbReference type="InterPro" id="IPR023404">
    <property type="entry name" value="rSAM_horseshoe"/>
</dbReference>
<dbReference type="AlphaFoldDB" id="A0A382XIA4"/>
<dbReference type="Pfam" id="PF04055">
    <property type="entry name" value="Radical_SAM"/>
    <property type="match status" value="1"/>
</dbReference>
<feature type="domain" description="Radical SAM core" evidence="6">
    <location>
        <begin position="1"/>
        <end position="189"/>
    </location>
</feature>
<evidence type="ECO:0000256" key="4">
    <source>
        <dbReference type="ARBA" id="ARBA00023004"/>
    </source>
</evidence>
<dbReference type="InterPro" id="IPR058240">
    <property type="entry name" value="rSAM_sf"/>
</dbReference>
<comment type="cofactor">
    <cofactor evidence="1">
        <name>[4Fe-4S] cluster</name>
        <dbReference type="ChEBI" id="CHEBI:49883"/>
    </cofactor>
</comment>
<feature type="non-terminal residue" evidence="7">
    <location>
        <position position="270"/>
    </location>
</feature>
<organism evidence="7">
    <name type="scientific">marine metagenome</name>
    <dbReference type="NCBI Taxonomy" id="408172"/>
    <lineage>
        <taxon>unclassified sequences</taxon>
        <taxon>metagenomes</taxon>
        <taxon>ecological metagenomes</taxon>
    </lineage>
</organism>
<dbReference type="Gene3D" id="3.80.30.20">
    <property type="entry name" value="tm_1862 like domain"/>
    <property type="match status" value="1"/>
</dbReference>
<reference evidence="7" key="1">
    <citation type="submission" date="2018-05" db="EMBL/GenBank/DDBJ databases">
        <authorList>
            <person name="Lanie J.A."/>
            <person name="Ng W.-L."/>
            <person name="Kazmierczak K.M."/>
            <person name="Andrzejewski T.M."/>
            <person name="Davidsen T.M."/>
            <person name="Wayne K.J."/>
            <person name="Tettelin H."/>
            <person name="Glass J.I."/>
            <person name="Rusch D."/>
            <person name="Podicherti R."/>
            <person name="Tsui H.-C.T."/>
            <person name="Winkler M.E."/>
        </authorList>
    </citation>
    <scope>NUCLEOTIDE SEQUENCE</scope>
</reference>
<accession>A0A382XIA4</accession>
<name>A0A382XIA4_9ZZZZ</name>
<dbReference type="InterPro" id="IPR006638">
    <property type="entry name" value="Elp3/MiaA/NifB-like_rSAM"/>
</dbReference>
<evidence type="ECO:0000313" key="7">
    <source>
        <dbReference type="EMBL" id="SVD70673.1"/>
    </source>
</evidence>
<dbReference type="GO" id="GO:0003824">
    <property type="term" value="F:catalytic activity"/>
    <property type="evidence" value="ECO:0007669"/>
    <property type="project" value="InterPro"/>
</dbReference>
<protein>
    <recommendedName>
        <fullName evidence="6">Radical SAM core domain-containing protein</fullName>
    </recommendedName>
</protein>
<dbReference type="PROSITE" id="PS51918">
    <property type="entry name" value="RADICAL_SAM"/>
    <property type="match status" value="1"/>
</dbReference>
<proteinExistence type="predicted"/>